<name>A0A6A6U2L2_9PEZI</name>
<dbReference type="OrthoDB" id="5383268at2759"/>
<dbReference type="Proteomes" id="UP000799302">
    <property type="component" value="Unassembled WGS sequence"/>
</dbReference>
<feature type="compositionally biased region" description="Acidic residues" evidence="1">
    <location>
        <begin position="17"/>
        <end position="38"/>
    </location>
</feature>
<organism evidence="2 3">
    <name type="scientific">Microthyrium microscopicum</name>
    <dbReference type="NCBI Taxonomy" id="703497"/>
    <lineage>
        <taxon>Eukaryota</taxon>
        <taxon>Fungi</taxon>
        <taxon>Dikarya</taxon>
        <taxon>Ascomycota</taxon>
        <taxon>Pezizomycotina</taxon>
        <taxon>Dothideomycetes</taxon>
        <taxon>Dothideomycetes incertae sedis</taxon>
        <taxon>Microthyriales</taxon>
        <taxon>Microthyriaceae</taxon>
        <taxon>Microthyrium</taxon>
    </lineage>
</organism>
<dbReference type="PANTHER" id="PTHR38790:SF4">
    <property type="entry name" value="2EXR DOMAIN-CONTAINING PROTEIN"/>
    <property type="match status" value="1"/>
</dbReference>
<dbReference type="AlphaFoldDB" id="A0A6A6U2L2"/>
<keyword evidence="3" id="KW-1185">Reference proteome</keyword>
<evidence type="ECO:0000313" key="3">
    <source>
        <dbReference type="Proteomes" id="UP000799302"/>
    </source>
</evidence>
<evidence type="ECO:0000256" key="1">
    <source>
        <dbReference type="SAM" id="MobiDB-lite"/>
    </source>
</evidence>
<proteinExistence type="predicted"/>
<feature type="region of interest" description="Disordered" evidence="1">
    <location>
        <begin position="768"/>
        <end position="789"/>
    </location>
</feature>
<feature type="compositionally biased region" description="Acidic residues" evidence="1">
    <location>
        <begin position="50"/>
        <end position="61"/>
    </location>
</feature>
<sequence length="789" mass="88998">MSHRRTVPPAVVVSINNDEEDEESSSEEESSSDEDSLEEATGTALPNDAPPEDSSDDDTSSEDAASNGTWRSASRALEVDDFDDGYNDMESCADTDYWEENNAADEWLLKFPEGSRRLYNRLFIVESYGGAVETPCSKSSITQYLLRLPLEIRIQIYKYHFNSYLDDRPRHPQEAHTVFKDREKKVVPKIILNYGSQDLSFYLSDPLLRTSRQFRYEALPVLFGMRAFTLDYLPALPYFVDFLGPSGCQMVSYLDIWDSLNLKDMELSPGRQQKFKYQIKDFDMFPSLQHLRIVLSFRLPKLVNTNEDSEDEPELPAHPWFDPGDFFVDPVSDEWEIKEEAVPKMRREHLEDFWPEYDALQKLKVPHFTLAMTRGKQYFEFDRDYGAFPQLARSMQPISSLKEPPLFSMPVVVPDVPETLVMDEAPTNLTEATSSPSKIALVPAEISLKALVELPIPVEAPSDIVEAPSTLLETTAVAEESLTVPANTPSDSLEAPSTLIETTAVAEEPFTTIVDTSINVKTVPSTATDTKPSETLAEVPVSGLTVAVTEALNMTLQPSALSAGTGAEGDDIKPTWQDTDDQAHNVLPIYNFFRDFFVHRTRSKIRGDTPGARTSMKQICDFATFPRALGTTGSIMRDCPLCYAIHRHCGYHGVPKQLPCAMKINGVKMSEEELVVQFDNLSYGAVRRASRAVVEAFEGFSYFARIWTTLDYLQWAEPPHRELLEGLDQALDHGWTGDAINKTNVPVWAVFYREVVSAMKLNKSMQHFDNPSGQYGRGRRRRHRTAQFI</sequence>
<evidence type="ECO:0000313" key="2">
    <source>
        <dbReference type="EMBL" id="KAF2665896.1"/>
    </source>
</evidence>
<accession>A0A6A6U2L2</accession>
<dbReference type="PANTHER" id="PTHR38790">
    <property type="entry name" value="2EXR DOMAIN-CONTAINING PROTEIN-RELATED"/>
    <property type="match status" value="1"/>
</dbReference>
<feature type="compositionally biased region" description="Basic residues" evidence="1">
    <location>
        <begin position="777"/>
        <end position="789"/>
    </location>
</feature>
<evidence type="ECO:0008006" key="4">
    <source>
        <dbReference type="Google" id="ProtNLM"/>
    </source>
</evidence>
<dbReference type="EMBL" id="MU004239">
    <property type="protein sequence ID" value="KAF2665896.1"/>
    <property type="molecule type" value="Genomic_DNA"/>
</dbReference>
<feature type="region of interest" description="Disordered" evidence="1">
    <location>
        <begin position="1"/>
        <end position="72"/>
    </location>
</feature>
<gene>
    <name evidence="2" type="ORF">BT63DRAFT_43424</name>
</gene>
<protein>
    <recommendedName>
        <fullName evidence="4">F-box domain-containing protein</fullName>
    </recommendedName>
</protein>
<reference evidence="2" key="1">
    <citation type="journal article" date="2020" name="Stud. Mycol.">
        <title>101 Dothideomycetes genomes: a test case for predicting lifestyles and emergence of pathogens.</title>
        <authorList>
            <person name="Haridas S."/>
            <person name="Albert R."/>
            <person name="Binder M."/>
            <person name="Bloem J."/>
            <person name="Labutti K."/>
            <person name="Salamov A."/>
            <person name="Andreopoulos B."/>
            <person name="Baker S."/>
            <person name="Barry K."/>
            <person name="Bills G."/>
            <person name="Bluhm B."/>
            <person name="Cannon C."/>
            <person name="Castanera R."/>
            <person name="Culley D."/>
            <person name="Daum C."/>
            <person name="Ezra D."/>
            <person name="Gonzalez J."/>
            <person name="Henrissat B."/>
            <person name="Kuo A."/>
            <person name="Liang C."/>
            <person name="Lipzen A."/>
            <person name="Lutzoni F."/>
            <person name="Magnuson J."/>
            <person name="Mondo S."/>
            <person name="Nolan M."/>
            <person name="Ohm R."/>
            <person name="Pangilinan J."/>
            <person name="Park H.-J."/>
            <person name="Ramirez L."/>
            <person name="Alfaro M."/>
            <person name="Sun H."/>
            <person name="Tritt A."/>
            <person name="Yoshinaga Y."/>
            <person name="Zwiers L.-H."/>
            <person name="Turgeon B."/>
            <person name="Goodwin S."/>
            <person name="Spatafora J."/>
            <person name="Crous P."/>
            <person name="Grigoriev I."/>
        </authorList>
    </citation>
    <scope>NUCLEOTIDE SEQUENCE</scope>
    <source>
        <strain evidence="2">CBS 115976</strain>
    </source>
</reference>